<dbReference type="Pfam" id="PF00078">
    <property type="entry name" value="RVT_1"/>
    <property type="match status" value="1"/>
</dbReference>
<dbReference type="CDD" id="cd00085">
    <property type="entry name" value="HNHc"/>
    <property type="match status" value="1"/>
</dbReference>
<evidence type="ECO:0000313" key="2">
    <source>
        <dbReference type="EMBL" id="BBE08169.1"/>
    </source>
</evidence>
<dbReference type="GO" id="GO:0008270">
    <property type="term" value="F:zinc ion binding"/>
    <property type="evidence" value="ECO:0007669"/>
    <property type="project" value="InterPro"/>
</dbReference>
<dbReference type="InterPro" id="IPR030931">
    <property type="entry name" value="Group_II_RT_mat"/>
</dbReference>
<name>A0A2Z6ERY9_9BURK</name>
<evidence type="ECO:0000256" key="1">
    <source>
        <dbReference type="ARBA" id="ARBA00034120"/>
    </source>
</evidence>
<dbReference type="GO" id="GO:0003676">
    <property type="term" value="F:nucleic acid binding"/>
    <property type="evidence" value="ECO:0007669"/>
    <property type="project" value="InterPro"/>
</dbReference>
<gene>
    <name evidence="2" type="ORF">MCB1EB_0008</name>
</gene>
<dbReference type="InterPro" id="IPR025960">
    <property type="entry name" value="RVT_N"/>
</dbReference>
<dbReference type="Pfam" id="PF01844">
    <property type="entry name" value="HNH"/>
    <property type="match status" value="1"/>
</dbReference>
<dbReference type="KEGG" id="mcys:MCB1EB_0008"/>
<accession>A0A2Z6ERY9</accession>
<dbReference type="Pfam" id="PF13655">
    <property type="entry name" value="RVT_N"/>
    <property type="match status" value="1"/>
</dbReference>
<dbReference type="GO" id="GO:0004519">
    <property type="term" value="F:endonuclease activity"/>
    <property type="evidence" value="ECO:0007669"/>
    <property type="project" value="InterPro"/>
</dbReference>
<dbReference type="PANTHER" id="PTHR34047">
    <property type="entry name" value="NUCLEAR INTRON MATURASE 1, MITOCHONDRIAL-RELATED"/>
    <property type="match status" value="1"/>
</dbReference>
<dbReference type="SUPFAM" id="SSF54060">
    <property type="entry name" value="His-Me finger endonucleases"/>
    <property type="match status" value="1"/>
</dbReference>
<sequence>MQHRLAKATQEGNWRKVKALQRMLTRSFSAKALAVKRVTENQGKRTAGVDNKLWDTPQKKFKAIAELKKQQYRPLPLRRVYIPKSNGKERPLGILTMRDRAMQALYLLALDPVLESVSDPNSYGFRKNRCTADAMGQLFTQLSRKSSAQWVLDADIENFFDQISKDWMLDNVHVDKSMLRKWLKSGVIDRGQLQNTTAGVPQGGIISPAAANWTLNGLETQLIAHLKAKWGVRQTKKLKVGVVRYCDDFVVTGISKELLETEIKPWIEAFLAERGLQLSTAKTRIVHINEGFDFLGWHFRKYSEKLLIKPSKKNAQAFYEKLRIVINDNLGVRQEDLIRLLNPILRGWAQYHSPVCAKKMFSRIESLLFERLWRWACRRHPKKGRRWVRLKYWHKVGNRHWVFAAEIERKDDSKGLMELYNLSGTPIKRHRKVKQNYHPYNPEWELYGETLRQERMLKNMSYRAQWAKLYASQRGLCALCECEMDMDTGWHDHHIVYRMDGGSDALSNRALLHPSCHARAHSLGLKVVKPAPAWGLCCA</sequence>
<reference evidence="2 3" key="1">
    <citation type="journal article" date="2018" name="Microbes Environ.">
        <title>Comparative Genomic Insights into Endofungal Lifestyles of Two Bacterial Endosymbionts, Mycoavidus cysteinexigens and Burkholderia rhizoxinica.</title>
        <authorList>
            <person name="Sharmin D."/>
            <person name="Guo Y."/>
            <person name="Nishizawa T."/>
            <person name="Ohshima S."/>
            <person name="Sato Y."/>
            <person name="Takashima Y."/>
            <person name="Narisawa K."/>
            <person name="Ohta H."/>
        </authorList>
    </citation>
    <scope>NUCLEOTIDE SEQUENCE [LARGE SCALE GENOMIC DNA]</scope>
    <source>
        <strain evidence="2 3">B1-EB</strain>
    </source>
</reference>
<dbReference type="InterPro" id="IPR044925">
    <property type="entry name" value="His-Me_finger_sf"/>
</dbReference>
<dbReference type="AlphaFoldDB" id="A0A2Z6ERY9"/>
<dbReference type="SUPFAM" id="SSF56672">
    <property type="entry name" value="DNA/RNA polymerases"/>
    <property type="match status" value="1"/>
</dbReference>
<protein>
    <submittedName>
        <fullName evidence="2">Retron-type reverse transcriptase</fullName>
    </submittedName>
</protein>
<organism evidence="2 3">
    <name type="scientific">Mycoavidus cysteinexigens</name>
    <dbReference type="NCBI Taxonomy" id="1553431"/>
    <lineage>
        <taxon>Bacteria</taxon>
        <taxon>Pseudomonadati</taxon>
        <taxon>Pseudomonadota</taxon>
        <taxon>Betaproteobacteria</taxon>
        <taxon>Burkholderiales</taxon>
        <taxon>Burkholderiaceae</taxon>
        <taxon>Mycoavidus</taxon>
    </lineage>
</organism>
<dbReference type="Proteomes" id="UP000282597">
    <property type="component" value="Chromosome"/>
</dbReference>
<keyword evidence="3" id="KW-1185">Reference proteome</keyword>
<dbReference type="InterPro" id="IPR043502">
    <property type="entry name" value="DNA/RNA_pol_sf"/>
</dbReference>
<dbReference type="CDD" id="cd01651">
    <property type="entry name" value="RT_G2_intron"/>
    <property type="match status" value="1"/>
</dbReference>
<dbReference type="NCBIfam" id="TIGR04416">
    <property type="entry name" value="group_II_RT_mat"/>
    <property type="match status" value="1"/>
</dbReference>
<dbReference type="PROSITE" id="PS50878">
    <property type="entry name" value="RT_POL"/>
    <property type="match status" value="1"/>
</dbReference>
<keyword evidence="2" id="KW-0695">RNA-directed DNA polymerase</keyword>
<keyword evidence="2" id="KW-0548">Nucleotidyltransferase</keyword>
<dbReference type="InterPro" id="IPR013597">
    <property type="entry name" value="Mat_intron_G2"/>
</dbReference>
<dbReference type="Gene3D" id="1.10.30.50">
    <property type="match status" value="1"/>
</dbReference>
<dbReference type="SMART" id="SM00507">
    <property type="entry name" value="HNHc"/>
    <property type="match status" value="1"/>
</dbReference>
<keyword evidence="2" id="KW-0808">Transferase</keyword>
<proteinExistence type="inferred from homology"/>
<evidence type="ECO:0000313" key="3">
    <source>
        <dbReference type="Proteomes" id="UP000282597"/>
    </source>
</evidence>
<dbReference type="EMBL" id="AP018150">
    <property type="protein sequence ID" value="BBE08169.1"/>
    <property type="molecule type" value="Genomic_DNA"/>
</dbReference>
<comment type="similarity">
    <text evidence="1">Belongs to the bacterial reverse transcriptase family.</text>
</comment>
<dbReference type="InterPro" id="IPR003615">
    <property type="entry name" value="HNH_nuc"/>
</dbReference>
<dbReference type="PANTHER" id="PTHR34047:SF8">
    <property type="entry name" value="PROTEIN YKFC"/>
    <property type="match status" value="1"/>
</dbReference>
<dbReference type="InterPro" id="IPR051083">
    <property type="entry name" value="GrpII_Intron_Splice-Mob/Def"/>
</dbReference>
<dbReference type="Pfam" id="PF08388">
    <property type="entry name" value="GIIM"/>
    <property type="match status" value="1"/>
</dbReference>
<dbReference type="GO" id="GO:0003964">
    <property type="term" value="F:RNA-directed DNA polymerase activity"/>
    <property type="evidence" value="ECO:0007669"/>
    <property type="project" value="UniProtKB-KW"/>
</dbReference>
<dbReference type="InterPro" id="IPR000477">
    <property type="entry name" value="RT_dom"/>
</dbReference>
<dbReference type="InterPro" id="IPR002711">
    <property type="entry name" value="HNH"/>
</dbReference>